<accession>Q84ZJ7</accession>
<feature type="region of interest" description="Disordered" evidence="1">
    <location>
        <begin position="73"/>
        <end position="92"/>
    </location>
</feature>
<dbReference type="EMBL" id="AP003915">
    <property type="protein sequence ID" value="BAD30413.1"/>
    <property type="molecule type" value="Genomic_DNA"/>
</dbReference>
<sequence>MPDHASSRWYRAPHPTCSYSLLRPTASPSSAWKIPKIRRPRAVRVLVSACMGRTPGRPHASAIDHARACVCPRPRPSPPRHGGGLTRPDQAESLVVNNGGFPSLFFQQARETHEINF</sequence>
<gene>
    <name evidence="2" type="primary">P0453E05.125</name>
    <name evidence="3" type="ORF">OJ1579_C03.7</name>
</gene>
<dbReference type="EMBL" id="AP004275">
    <property type="protein sequence ID" value="BAC55708.1"/>
    <property type="molecule type" value="Genomic_DNA"/>
</dbReference>
<evidence type="ECO:0000313" key="2">
    <source>
        <dbReference type="EMBL" id="BAC55708.1"/>
    </source>
</evidence>
<reference evidence="3" key="1">
    <citation type="submission" date="2001-07" db="EMBL/GenBank/DDBJ databases">
        <title>Oryza sativa nipponbare(GA3) genomic DNA, chromosome 7, BAC clone:OJ1579_C03.</title>
        <authorList>
            <person name="Sasaki T."/>
            <person name="Matsumoto T."/>
            <person name="Yamamoto K."/>
        </authorList>
    </citation>
    <scope>NUCLEOTIDE SEQUENCE</scope>
</reference>
<name>Q84ZJ7_ORYSJ</name>
<reference evidence="4" key="3">
    <citation type="journal article" date="2005" name="Nature">
        <title>The map-based sequence of the rice genome.</title>
        <authorList>
            <consortium name="International rice genome sequencing project (IRGSP)"/>
            <person name="Matsumoto T."/>
            <person name="Wu J."/>
            <person name="Kanamori H."/>
            <person name="Katayose Y."/>
            <person name="Fujisawa M."/>
            <person name="Namiki N."/>
            <person name="Mizuno H."/>
            <person name="Yamamoto K."/>
            <person name="Antonio B.A."/>
            <person name="Baba T."/>
            <person name="Sakata K."/>
            <person name="Nagamura Y."/>
            <person name="Aoki H."/>
            <person name="Arikawa K."/>
            <person name="Arita K."/>
            <person name="Bito T."/>
            <person name="Chiden Y."/>
            <person name="Fujitsuka N."/>
            <person name="Fukunaka R."/>
            <person name="Hamada M."/>
            <person name="Harada C."/>
            <person name="Hayashi A."/>
            <person name="Hijishita S."/>
            <person name="Honda M."/>
            <person name="Hosokawa S."/>
            <person name="Ichikawa Y."/>
            <person name="Idonuma A."/>
            <person name="Iijima M."/>
            <person name="Ikeda M."/>
            <person name="Ikeno M."/>
            <person name="Ito K."/>
            <person name="Ito S."/>
            <person name="Ito T."/>
            <person name="Ito Y."/>
            <person name="Ito Y."/>
            <person name="Iwabuchi A."/>
            <person name="Kamiya K."/>
            <person name="Karasawa W."/>
            <person name="Kurita K."/>
            <person name="Katagiri S."/>
            <person name="Kikuta A."/>
            <person name="Kobayashi H."/>
            <person name="Kobayashi N."/>
            <person name="Machita K."/>
            <person name="Maehara T."/>
            <person name="Masukawa M."/>
            <person name="Mizubayashi T."/>
            <person name="Mukai Y."/>
            <person name="Nagasaki H."/>
            <person name="Nagata Y."/>
            <person name="Naito S."/>
            <person name="Nakashima M."/>
            <person name="Nakama Y."/>
            <person name="Nakamichi Y."/>
            <person name="Nakamura M."/>
            <person name="Meguro A."/>
            <person name="Negishi M."/>
            <person name="Ohta I."/>
            <person name="Ohta T."/>
            <person name="Okamoto M."/>
            <person name="Ono N."/>
            <person name="Saji S."/>
            <person name="Sakaguchi M."/>
            <person name="Sakai K."/>
            <person name="Shibata M."/>
            <person name="Shimokawa T."/>
            <person name="Song J."/>
            <person name="Takazaki Y."/>
            <person name="Terasawa K."/>
            <person name="Tsugane M."/>
            <person name="Tsuji K."/>
            <person name="Ueda S."/>
            <person name="Waki K."/>
            <person name="Yamagata H."/>
            <person name="Yamamoto M."/>
            <person name="Yamamoto S."/>
            <person name="Yamane H."/>
            <person name="Yoshiki S."/>
            <person name="Yoshihara R."/>
            <person name="Yukawa K."/>
            <person name="Zhong H."/>
            <person name="Yano M."/>
            <person name="Yuan Q."/>
            <person name="Ouyang S."/>
            <person name="Liu J."/>
            <person name="Jones K.M."/>
            <person name="Gansberger K."/>
            <person name="Moffat K."/>
            <person name="Hill J."/>
            <person name="Bera J."/>
            <person name="Fadrosh D."/>
            <person name="Jin S."/>
            <person name="Johri S."/>
            <person name="Kim M."/>
            <person name="Overton L."/>
            <person name="Reardon M."/>
            <person name="Tsitrin T."/>
            <person name="Vuong H."/>
            <person name="Weaver B."/>
            <person name="Ciecko A."/>
            <person name="Tallon L."/>
            <person name="Jackson J."/>
            <person name="Pai G."/>
            <person name="Aken S.V."/>
            <person name="Utterback T."/>
            <person name="Reidmuller S."/>
            <person name="Feldblyum T."/>
            <person name="Hsiao J."/>
            <person name="Zismann V."/>
            <person name="Iobst S."/>
            <person name="de Vazeille A.R."/>
            <person name="Buell C.R."/>
            <person name="Ying K."/>
            <person name="Li Y."/>
            <person name="Lu T."/>
            <person name="Huang Y."/>
            <person name="Zhao Q."/>
            <person name="Feng Q."/>
            <person name="Zhang L."/>
            <person name="Zhu J."/>
            <person name="Weng Q."/>
            <person name="Mu J."/>
            <person name="Lu Y."/>
            <person name="Fan D."/>
            <person name="Liu Y."/>
            <person name="Guan J."/>
            <person name="Zhang Y."/>
            <person name="Yu S."/>
            <person name="Liu X."/>
            <person name="Zhang Y."/>
            <person name="Hong G."/>
            <person name="Han B."/>
            <person name="Choisne N."/>
            <person name="Demange N."/>
            <person name="Orjeda G."/>
            <person name="Samain S."/>
            <person name="Cattolico L."/>
            <person name="Pelletier E."/>
            <person name="Couloux A."/>
            <person name="Segurens B."/>
            <person name="Wincker P."/>
            <person name="D'Hont A."/>
            <person name="Scarpelli C."/>
            <person name="Weissenbach J."/>
            <person name="Salanoubat M."/>
            <person name="Quetier F."/>
            <person name="Yu Y."/>
            <person name="Kim H.R."/>
            <person name="Rambo T."/>
            <person name="Currie J."/>
            <person name="Collura K."/>
            <person name="Luo M."/>
            <person name="Yang T."/>
            <person name="Ammiraju J.S.S."/>
            <person name="Engler F."/>
            <person name="Soderlund C."/>
            <person name="Wing R.A."/>
            <person name="Palmer L.E."/>
            <person name="de la Bastide M."/>
            <person name="Spiegel L."/>
            <person name="Nascimento L."/>
            <person name="Zutavern T."/>
            <person name="O'Shaughnessy A."/>
            <person name="Dike S."/>
            <person name="Dedhia N."/>
            <person name="Preston R."/>
            <person name="Balija V."/>
            <person name="McCombie W.R."/>
            <person name="Chow T."/>
            <person name="Chen H."/>
            <person name="Chung M."/>
            <person name="Chen C."/>
            <person name="Shaw J."/>
            <person name="Wu H."/>
            <person name="Hsiao K."/>
            <person name="Chao Y."/>
            <person name="Chu M."/>
            <person name="Cheng C."/>
            <person name="Hour A."/>
            <person name="Lee P."/>
            <person name="Lin S."/>
            <person name="Lin Y."/>
            <person name="Liou J."/>
            <person name="Liu S."/>
            <person name="Hsing Y."/>
            <person name="Raghuvanshi S."/>
            <person name="Mohanty A."/>
            <person name="Bharti A.K."/>
            <person name="Gaur A."/>
            <person name="Gupta V."/>
            <person name="Kumar D."/>
            <person name="Ravi V."/>
            <person name="Vij S."/>
            <person name="Kapur A."/>
            <person name="Khurana P."/>
            <person name="Khurana P."/>
            <person name="Khurana J.P."/>
            <person name="Tyagi A.K."/>
            <person name="Gaikwad K."/>
            <person name="Singh A."/>
            <person name="Dalal V."/>
            <person name="Srivastava S."/>
            <person name="Dixit A."/>
            <person name="Pal A.K."/>
            <person name="Ghazi I.A."/>
            <person name="Yadav M."/>
            <person name="Pandit A."/>
            <person name="Bhargava A."/>
            <person name="Sureshbabu K."/>
            <person name="Batra K."/>
            <person name="Sharma T.R."/>
            <person name="Mohapatra T."/>
            <person name="Singh N.K."/>
            <person name="Messing J."/>
            <person name="Nelson A.B."/>
            <person name="Fuks G."/>
            <person name="Kavchok S."/>
            <person name="Keizer G."/>
            <person name="Linton E."/>
            <person name="Llaca V."/>
            <person name="Song R."/>
            <person name="Tanyolac B."/>
            <person name="Young S."/>
            <person name="Ho-Il K."/>
            <person name="Hahn J.H."/>
            <person name="Sangsakoo G."/>
            <person name="Vanavichit A."/>
            <person name="de Mattos Luiz.A.T."/>
            <person name="Zimmer P.D."/>
            <person name="Malone G."/>
            <person name="Dellagostin O."/>
            <person name="de Oliveira A.C."/>
            <person name="Bevan M."/>
            <person name="Bancroft I."/>
            <person name="Minx P."/>
            <person name="Cordum H."/>
            <person name="Wilson R."/>
            <person name="Cheng Z."/>
            <person name="Jin W."/>
            <person name="Jiang J."/>
            <person name="Leong S.A."/>
            <person name="Iwama H."/>
            <person name="Gojobori T."/>
            <person name="Itoh T."/>
            <person name="Niimura Y."/>
            <person name="Fujii Y."/>
            <person name="Habara T."/>
            <person name="Sakai H."/>
            <person name="Sato Y."/>
            <person name="Wilson G."/>
            <person name="Kumar K."/>
            <person name="McCouch S."/>
            <person name="Juretic N."/>
            <person name="Hoen D."/>
            <person name="Wright S."/>
            <person name="Bruskiewich R."/>
            <person name="Bureau T."/>
            <person name="Miyao A."/>
            <person name="Hirochika H."/>
            <person name="Nishikawa T."/>
            <person name="Kadowaki K."/>
            <person name="Sugiura M."/>
            <person name="Burr B."/>
            <person name="Sasaki T."/>
        </authorList>
    </citation>
    <scope>NUCLEOTIDE SEQUENCE [LARGE SCALE GENOMIC DNA]</scope>
    <source>
        <strain evidence="4">cv. Nipponbare</strain>
    </source>
</reference>
<reference evidence="2" key="2">
    <citation type="submission" date="2001-10" db="EMBL/GenBank/DDBJ databases">
        <title>Oryza sativa nipponbare(GA3) genomic DNA, chromosome 7, PAC clone:P0453E05.</title>
        <authorList>
            <person name="Sasaki T."/>
            <person name="Matsumoto T."/>
            <person name="Yamamoto K."/>
        </authorList>
    </citation>
    <scope>NUCLEOTIDE SEQUENCE</scope>
</reference>
<evidence type="ECO:0000313" key="4">
    <source>
        <dbReference type="Proteomes" id="UP000000763"/>
    </source>
</evidence>
<reference evidence="4" key="4">
    <citation type="journal article" date="2008" name="Nucleic Acids Res.">
        <title>The rice annotation project database (RAP-DB): 2008 update.</title>
        <authorList>
            <consortium name="The rice annotation project (RAP)"/>
        </authorList>
    </citation>
    <scope>GENOME REANNOTATION</scope>
    <source>
        <strain evidence="4">cv. Nipponbare</strain>
    </source>
</reference>
<evidence type="ECO:0000313" key="3">
    <source>
        <dbReference type="EMBL" id="BAD30413.1"/>
    </source>
</evidence>
<dbReference type="Proteomes" id="UP000000763">
    <property type="component" value="Chromosome 7"/>
</dbReference>
<dbReference type="AlphaFoldDB" id="Q84ZJ7"/>
<proteinExistence type="predicted"/>
<evidence type="ECO:0000256" key="1">
    <source>
        <dbReference type="SAM" id="MobiDB-lite"/>
    </source>
</evidence>
<protein>
    <submittedName>
        <fullName evidence="2">Uncharacterized protein</fullName>
    </submittedName>
</protein>
<organism evidence="2 4">
    <name type="scientific">Oryza sativa subsp. japonica</name>
    <name type="common">Rice</name>
    <dbReference type="NCBI Taxonomy" id="39947"/>
    <lineage>
        <taxon>Eukaryota</taxon>
        <taxon>Viridiplantae</taxon>
        <taxon>Streptophyta</taxon>
        <taxon>Embryophyta</taxon>
        <taxon>Tracheophyta</taxon>
        <taxon>Spermatophyta</taxon>
        <taxon>Magnoliopsida</taxon>
        <taxon>Liliopsida</taxon>
        <taxon>Poales</taxon>
        <taxon>Poaceae</taxon>
        <taxon>BOP clade</taxon>
        <taxon>Oryzoideae</taxon>
        <taxon>Oryzeae</taxon>
        <taxon>Oryzinae</taxon>
        <taxon>Oryza</taxon>
        <taxon>Oryza sativa</taxon>
    </lineage>
</organism>